<dbReference type="KEGG" id="caqu:CAQU_01235"/>
<keyword evidence="1" id="KW-0812">Transmembrane</keyword>
<reference evidence="2 3" key="1">
    <citation type="submission" date="2014-08" db="EMBL/GenBank/DDBJ databases">
        <title>Complete genome sequence of Corynebacterium aquilae S-613T(T) (=DSM 44791(T)), isolated from the choana of a healthy golden eagle.</title>
        <authorList>
            <person name="Ruckert C."/>
            <person name="Albersmeier A."/>
            <person name="Winkler A."/>
            <person name="Kalinowski J."/>
        </authorList>
    </citation>
    <scope>NUCLEOTIDE SEQUENCE [LARGE SCALE GENOMIC DNA]</scope>
    <source>
        <strain evidence="2 3">S-613</strain>
    </source>
</reference>
<keyword evidence="1" id="KW-0472">Membrane</keyword>
<dbReference type="Proteomes" id="UP000185478">
    <property type="component" value="Chromosome"/>
</dbReference>
<dbReference type="EMBL" id="CP009245">
    <property type="protein sequence ID" value="APT83920.1"/>
    <property type="molecule type" value="Genomic_DNA"/>
</dbReference>
<protein>
    <submittedName>
        <fullName evidence="2">Uncharacterized protein</fullName>
    </submittedName>
</protein>
<evidence type="ECO:0000313" key="3">
    <source>
        <dbReference type="Proteomes" id="UP000185478"/>
    </source>
</evidence>
<keyword evidence="3" id="KW-1185">Reference proteome</keyword>
<feature type="transmembrane region" description="Helical" evidence="1">
    <location>
        <begin position="12"/>
        <end position="32"/>
    </location>
</feature>
<gene>
    <name evidence="2" type="ORF">CAQU_01235</name>
</gene>
<name>A0A1L7CDH9_9CORY</name>
<dbReference type="AlphaFoldDB" id="A0A1L7CDH9"/>
<dbReference type="RefSeq" id="WP_075724519.1">
    <property type="nucleotide sequence ID" value="NZ_CP009245.1"/>
</dbReference>
<dbReference type="STRING" id="1431546.CAQU_01235"/>
<evidence type="ECO:0000313" key="2">
    <source>
        <dbReference type="EMBL" id="APT83920.1"/>
    </source>
</evidence>
<keyword evidence="1" id="KW-1133">Transmembrane helix</keyword>
<accession>A0A1L7CDH9</accession>
<sequence>MRLTDDNTFKWGFVLMIIGVVVLAIGTAWKWIADGSVPLMFVSLTIVTALNTAVIYTTKKRQPQGH</sequence>
<organism evidence="2 3">
    <name type="scientific">Corynebacterium aquilae DSM 44791</name>
    <dbReference type="NCBI Taxonomy" id="1431546"/>
    <lineage>
        <taxon>Bacteria</taxon>
        <taxon>Bacillati</taxon>
        <taxon>Actinomycetota</taxon>
        <taxon>Actinomycetes</taxon>
        <taxon>Mycobacteriales</taxon>
        <taxon>Corynebacteriaceae</taxon>
        <taxon>Corynebacterium</taxon>
    </lineage>
</organism>
<proteinExistence type="predicted"/>
<feature type="transmembrane region" description="Helical" evidence="1">
    <location>
        <begin position="38"/>
        <end position="57"/>
    </location>
</feature>
<evidence type="ECO:0000256" key="1">
    <source>
        <dbReference type="SAM" id="Phobius"/>
    </source>
</evidence>